<organism evidence="3 4">
    <name type="scientific">Nocardia goodfellowii</name>
    <dbReference type="NCBI Taxonomy" id="882446"/>
    <lineage>
        <taxon>Bacteria</taxon>
        <taxon>Bacillati</taxon>
        <taxon>Actinomycetota</taxon>
        <taxon>Actinomycetes</taxon>
        <taxon>Mycobacteriales</taxon>
        <taxon>Nocardiaceae</taxon>
        <taxon>Nocardia</taxon>
    </lineage>
</organism>
<dbReference type="Pfam" id="PF26059">
    <property type="entry name" value="DUF8020"/>
    <property type="match status" value="1"/>
</dbReference>
<dbReference type="EMBL" id="JAGGMR010000001">
    <property type="protein sequence ID" value="MBP2188874.1"/>
    <property type="molecule type" value="Genomic_DNA"/>
</dbReference>
<dbReference type="InterPro" id="IPR058333">
    <property type="entry name" value="DUF8020"/>
</dbReference>
<evidence type="ECO:0000256" key="1">
    <source>
        <dbReference type="SAM" id="SignalP"/>
    </source>
</evidence>
<accession>A0ABS4QCN7</accession>
<gene>
    <name evidence="3" type="ORF">BJ987_001775</name>
</gene>
<sequence>MRISGITATALLAVAATGLASGAVRAEPVPAPPAQVSPAEDTPLDLRGDYEGVGYQVAVAQDRKSTVTTLRNGRFEFAADNKVVTVTDDAGRIIAALPMTIDVEGHKVDLRPVVEEAGTRLSLAPDNLSEAPVREVSAQERFFADIERYQPQIMTGAAIGAAIGFLVGFPLGLFVFDVITVPITTVVGAAIGAFAGLHQGGGQESVDAAIAYLTGQP</sequence>
<comment type="caution">
    <text evidence="3">The sequence shown here is derived from an EMBL/GenBank/DDBJ whole genome shotgun (WGS) entry which is preliminary data.</text>
</comment>
<reference evidence="3 4" key="1">
    <citation type="submission" date="2021-03" db="EMBL/GenBank/DDBJ databases">
        <title>Sequencing the genomes of 1000 actinobacteria strains.</title>
        <authorList>
            <person name="Klenk H.-P."/>
        </authorList>
    </citation>
    <scope>NUCLEOTIDE SEQUENCE [LARGE SCALE GENOMIC DNA]</scope>
    <source>
        <strain evidence="3 4">DSM 45516</strain>
    </source>
</reference>
<name>A0ABS4QCN7_9NOCA</name>
<feature type="domain" description="DUF8020" evidence="2">
    <location>
        <begin position="52"/>
        <end position="126"/>
    </location>
</feature>
<evidence type="ECO:0000313" key="3">
    <source>
        <dbReference type="EMBL" id="MBP2188874.1"/>
    </source>
</evidence>
<evidence type="ECO:0000313" key="4">
    <source>
        <dbReference type="Proteomes" id="UP001519325"/>
    </source>
</evidence>
<keyword evidence="1" id="KW-0732">Signal</keyword>
<protein>
    <recommendedName>
        <fullName evidence="2">DUF8020 domain-containing protein</fullName>
    </recommendedName>
</protein>
<dbReference type="RefSeq" id="WP_209886705.1">
    <property type="nucleotide sequence ID" value="NZ_JAGGMR010000001.1"/>
</dbReference>
<feature type="signal peptide" evidence="1">
    <location>
        <begin position="1"/>
        <end position="26"/>
    </location>
</feature>
<feature type="chain" id="PRO_5045836755" description="DUF8020 domain-containing protein" evidence="1">
    <location>
        <begin position="27"/>
        <end position="217"/>
    </location>
</feature>
<evidence type="ECO:0000259" key="2">
    <source>
        <dbReference type="Pfam" id="PF26059"/>
    </source>
</evidence>
<proteinExistence type="predicted"/>
<keyword evidence="4" id="KW-1185">Reference proteome</keyword>
<dbReference type="Proteomes" id="UP001519325">
    <property type="component" value="Unassembled WGS sequence"/>
</dbReference>